<organism evidence="2 3">
    <name type="scientific">Halobacillus campisalis</name>
    <dbReference type="NCBI Taxonomy" id="435909"/>
    <lineage>
        <taxon>Bacteria</taxon>
        <taxon>Bacillati</taxon>
        <taxon>Bacillota</taxon>
        <taxon>Bacilli</taxon>
        <taxon>Bacillales</taxon>
        <taxon>Bacillaceae</taxon>
        <taxon>Halobacillus</taxon>
    </lineage>
</organism>
<dbReference type="RefSeq" id="WP_289217298.1">
    <property type="nucleotide sequence ID" value="NZ_JAPVRC010000016.1"/>
</dbReference>
<protein>
    <submittedName>
        <fullName evidence="2">GAF domain-containing protein</fullName>
    </submittedName>
</protein>
<dbReference type="CDD" id="cd07041">
    <property type="entry name" value="STAS_RsbR_RsbS_like"/>
    <property type="match status" value="1"/>
</dbReference>
<dbReference type="SMART" id="SM00065">
    <property type="entry name" value="GAF"/>
    <property type="match status" value="1"/>
</dbReference>
<dbReference type="InterPro" id="IPR051932">
    <property type="entry name" value="Bact_StressResp_Reg"/>
</dbReference>
<dbReference type="PANTHER" id="PTHR33745">
    <property type="entry name" value="RSBT ANTAGONIST PROTEIN RSBS-RELATED"/>
    <property type="match status" value="1"/>
</dbReference>
<dbReference type="Pfam" id="PF01740">
    <property type="entry name" value="STAS"/>
    <property type="match status" value="1"/>
</dbReference>
<reference evidence="3" key="1">
    <citation type="journal article" date="2019" name="Int. J. Syst. Evol. Microbiol.">
        <title>The Global Catalogue of Microorganisms (GCM) 10K type strain sequencing project: providing services to taxonomists for standard genome sequencing and annotation.</title>
        <authorList>
            <consortium name="The Broad Institute Genomics Platform"/>
            <consortium name="The Broad Institute Genome Sequencing Center for Infectious Disease"/>
            <person name="Wu L."/>
            <person name="Ma J."/>
        </authorList>
    </citation>
    <scope>NUCLEOTIDE SEQUENCE [LARGE SCALE GENOMIC DNA]</scope>
    <source>
        <strain evidence="3">CCUG 73951</strain>
    </source>
</reference>
<name>A0ABW2K492_9BACI</name>
<accession>A0ABW2K492</accession>
<dbReference type="InterPro" id="IPR029016">
    <property type="entry name" value="GAF-like_dom_sf"/>
</dbReference>
<evidence type="ECO:0000259" key="1">
    <source>
        <dbReference type="PROSITE" id="PS50801"/>
    </source>
</evidence>
<dbReference type="InterPro" id="IPR002645">
    <property type="entry name" value="STAS_dom"/>
</dbReference>
<keyword evidence="3" id="KW-1185">Reference proteome</keyword>
<proteinExistence type="predicted"/>
<feature type="domain" description="STAS" evidence="1">
    <location>
        <begin position="163"/>
        <end position="274"/>
    </location>
</feature>
<evidence type="ECO:0000313" key="2">
    <source>
        <dbReference type="EMBL" id="MFC7321579.1"/>
    </source>
</evidence>
<dbReference type="SUPFAM" id="SSF55781">
    <property type="entry name" value="GAF domain-like"/>
    <property type="match status" value="1"/>
</dbReference>
<gene>
    <name evidence="2" type="ORF">ACFQMN_11905</name>
</gene>
<dbReference type="SUPFAM" id="SSF52091">
    <property type="entry name" value="SpoIIaa-like"/>
    <property type="match status" value="1"/>
</dbReference>
<dbReference type="Gene3D" id="3.30.750.24">
    <property type="entry name" value="STAS domain"/>
    <property type="match status" value="1"/>
</dbReference>
<dbReference type="PROSITE" id="PS50801">
    <property type="entry name" value="STAS"/>
    <property type="match status" value="1"/>
</dbReference>
<dbReference type="Pfam" id="PF01590">
    <property type="entry name" value="GAF"/>
    <property type="match status" value="1"/>
</dbReference>
<dbReference type="EMBL" id="JBHTBY010000010">
    <property type="protein sequence ID" value="MFC7321579.1"/>
    <property type="molecule type" value="Genomic_DNA"/>
</dbReference>
<dbReference type="PANTHER" id="PTHR33745:SF8">
    <property type="entry name" value="BLUE-LIGHT PHOTORECEPTOR"/>
    <property type="match status" value="1"/>
</dbReference>
<dbReference type="InterPro" id="IPR036513">
    <property type="entry name" value="STAS_dom_sf"/>
</dbReference>
<sequence>MNTFANDLQYRSLEEAADDILYQISFFLGVNTVYIAKKEPQYMQVLKSYNRSQPIVDNALQVNYEDSYCQFVMETGEQQFNTSNLSEEEATAHMNLAQELGVKSFLGVKIYDKSNHVFGTLCVMDPDNIEFTKEQIAFLKSIAKVFSFIVNLDQTQQQVELLSTPIVPITEGVVVLPLVGIVNEDRADKLLPSVLQQVHTEEVDYFIFDLSGLVSFDDLFSNHLFDVIHSLELMGVKPVLTGVRPDMAMAQVKIGSKFKDIVISTTLEQALNKIGYHFVKK</sequence>
<evidence type="ECO:0000313" key="3">
    <source>
        <dbReference type="Proteomes" id="UP001596494"/>
    </source>
</evidence>
<dbReference type="Proteomes" id="UP001596494">
    <property type="component" value="Unassembled WGS sequence"/>
</dbReference>
<comment type="caution">
    <text evidence="2">The sequence shown here is derived from an EMBL/GenBank/DDBJ whole genome shotgun (WGS) entry which is preliminary data.</text>
</comment>
<dbReference type="Gene3D" id="3.30.450.40">
    <property type="match status" value="1"/>
</dbReference>
<dbReference type="InterPro" id="IPR003018">
    <property type="entry name" value="GAF"/>
</dbReference>